<organism evidence="1 2">
    <name type="scientific">Helicobacter hepaticus (strain ATCC 51449 / 3B1)</name>
    <dbReference type="NCBI Taxonomy" id="235279"/>
    <lineage>
        <taxon>Bacteria</taxon>
        <taxon>Pseudomonadati</taxon>
        <taxon>Campylobacterota</taxon>
        <taxon>Epsilonproteobacteria</taxon>
        <taxon>Campylobacterales</taxon>
        <taxon>Helicobacteraceae</taxon>
        <taxon>Helicobacter</taxon>
    </lineage>
</organism>
<sequence length="33" mass="3683">MGREKINADFSHILNLNTYSTHIPQIATICAPL</sequence>
<name>Q7VIK4_HELHP</name>
<dbReference type="EMBL" id="AE017125">
    <property type="protein sequence ID" value="AAP77197.1"/>
    <property type="molecule type" value="Genomic_DNA"/>
</dbReference>
<keyword evidence="2" id="KW-1185">Reference proteome</keyword>
<dbReference type="AlphaFoldDB" id="Q7VIK4"/>
<proteinExistence type="predicted"/>
<evidence type="ECO:0000313" key="1">
    <source>
        <dbReference type="EMBL" id="AAP77197.1"/>
    </source>
</evidence>
<evidence type="ECO:0000313" key="2">
    <source>
        <dbReference type="Proteomes" id="UP000002495"/>
    </source>
</evidence>
<dbReference type="KEGG" id="hhe:HH_0600"/>
<dbReference type="Proteomes" id="UP000002495">
    <property type="component" value="Chromosome"/>
</dbReference>
<dbReference type="HOGENOM" id="CLU_3382214_0_0_7"/>
<reference evidence="1 2" key="1">
    <citation type="journal article" date="2003" name="Proc. Natl. Acad. Sci. U.S.A.">
        <title>The complete genome sequence of the carcinogenic bacterium Helicobacter hepaticus.</title>
        <authorList>
            <person name="Suerbaum S."/>
            <person name="Josenhans C."/>
            <person name="Sterzenbach T."/>
            <person name="Drescher B."/>
            <person name="Brandt P."/>
            <person name="Bell M."/>
            <person name="Droege M."/>
            <person name="Fartmann B."/>
            <person name="Fischer H.-P."/>
            <person name="Ge Z."/>
            <person name="Hoerster A."/>
            <person name="Holland R."/>
            <person name="Klein K."/>
            <person name="Koenig J."/>
            <person name="Macko L."/>
            <person name="Mendz G.L."/>
            <person name="Nyakatura G."/>
            <person name="Schauer D.B."/>
            <person name="Shen Z."/>
            <person name="Weber J."/>
            <person name="Frosch M."/>
            <person name="Fox J.G."/>
        </authorList>
    </citation>
    <scope>NUCLEOTIDE SEQUENCE [LARGE SCALE GENOMIC DNA]</scope>
    <source>
        <strain evidence="2">ATCC 51449 / 3B1</strain>
    </source>
</reference>
<accession>Q7VIK4</accession>
<protein>
    <submittedName>
        <fullName evidence="1">Uncharacterized protein</fullName>
    </submittedName>
</protein>
<gene>
    <name evidence="1" type="ordered locus">HH_0600</name>
</gene>